<dbReference type="InterPro" id="IPR019831">
    <property type="entry name" value="Mn/Fe_SOD_N"/>
</dbReference>
<dbReference type="PANTHER" id="PTHR43595">
    <property type="entry name" value="37S RIBOSOMAL PROTEIN S26, MITOCHONDRIAL"/>
    <property type="match status" value="1"/>
</dbReference>
<protein>
    <recommendedName>
        <fullName evidence="2 5">Superoxide dismutase</fullName>
        <ecNumber evidence="2 5">1.15.1.1</ecNumber>
    </recommendedName>
</protein>
<dbReference type="Gene3D" id="3.55.40.20">
    <property type="entry name" value="Iron/manganese superoxide dismutase, C-terminal domain"/>
    <property type="match status" value="1"/>
</dbReference>
<dbReference type="InterPro" id="IPR019833">
    <property type="entry name" value="Mn/Fe_SOD_BS"/>
</dbReference>
<gene>
    <name evidence="8" type="ORF">H8R91_07680</name>
</gene>
<dbReference type="EC" id="1.15.1.1" evidence="2 5"/>
<dbReference type="InterPro" id="IPR001189">
    <property type="entry name" value="Mn/Fe_SOD"/>
</dbReference>
<dbReference type="Gene3D" id="1.10.287.990">
    <property type="entry name" value="Fe,Mn superoxide dismutase (SOD) domain"/>
    <property type="match status" value="1"/>
</dbReference>
<evidence type="ECO:0000259" key="7">
    <source>
        <dbReference type="Pfam" id="PF02777"/>
    </source>
</evidence>
<dbReference type="Proteomes" id="UP000636755">
    <property type="component" value="Unassembled WGS sequence"/>
</dbReference>
<organism evidence="8 9">
    <name type="scientific">Ruminococcus intestinalis</name>
    <dbReference type="NCBI Taxonomy" id="2763066"/>
    <lineage>
        <taxon>Bacteria</taxon>
        <taxon>Bacillati</taxon>
        <taxon>Bacillota</taxon>
        <taxon>Clostridia</taxon>
        <taxon>Eubacteriales</taxon>
        <taxon>Oscillospiraceae</taxon>
        <taxon>Ruminococcus</taxon>
    </lineage>
</organism>
<dbReference type="PRINTS" id="PR01703">
    <property type="entry name" value="MNSODISMTASE"/>
</dbReference>
<dbReference type="RefSeq" id="WP_186935508.1">
    <property type="nucleotide sequence ID" value="NZ_JACOPS010000003.1"/>
</dbReference>
<sequence length="208" mass="24561">MDNKYPFVNTPLRYPYNALEPYIDEKTMILHHDRHLQAYIDKLNLLMSECRQLQKLSLQDILKNPCRIPEEKRRDVINNAGGVYNHRFYFNGMSPDCHGLERGALHRKMSESFTSFENFKNEFTNAAMSVFGSGYAWLVYDGKKLKITTTKNQDTPLCRGFIPILNIDVWEHAYYLKHYNDRKAYIEDFVKAVNWAMAEKRLCNQKSF</sequence>
<keyword evidence="3 5" id="KW-0479">Metal-binding</keyword>
<dbReference type="SUPFAM" id="SSF54719">
    <property type="entry name" value="Fe,Mn superoxide dismutase (SOD), C-terminal domain"/>
    <property type="match status" value="1"/>
</dbReference>
<dbReference type="Pfam" id="PF02777">
    <property type="entry name" value="Sod_Fe_C"/>
    <property type="match status" value="1"/>
</dbReference>
<evidence type="ECO:0000259" key="6">
    <source>
        <dbReference type="Pfam" id="PF00081"/>
    </source>
</evidence>
<evidence type="ECO:0000313" key="9">
    <source>
        <dbReference type="Proteomes" id="UP000636755"/>
    </source>
</evidence>
<evidence type="ECO:0000256" key="4">
    <source>
        <dbReference type="ARBA" id="ARBA00023002"/>
    </source>
</evidence>
<keyword evidence="4 5" id="KW-0560">Oxidoreductase</keyword>
<comment type="similarity">
    <text evidence="1 5">Belongs to the iron/manganese superoxide dismutase family.</text>
</comment>
<comment type="catalytic activity">
    <reaction evidence="5">
        <text>2 superoxide + 2 H(+) = H2O2 + O2</text>
        <dbReference type="Rhea" id="RHEA:20696"/>
        <dbReference type="ChEBI" id="CHEBI:15378"/>
        <dbReference type="ChEBI" id="CHEBI:15379"/>
        <dbReference type="ChEBI" id="CHEBI:16240"/>
        <dbReference type="ChEBI" id="CHEBI:18421"/>
        <dbReference type="EC" id="1.15.1.1"/>
    </reaction>
</comment>
<dbReference type="EMBL" id="JACOPS010000003">
    <property type="protein sequence ID" value="MBC5728398.1"/>
    <property type="molecule type" value="Genomic_DNA"/>
</dbReference>
<comment type="function">
    <text evidence="5">Destroys radicals which are normally produced within the cells and which are toxic to biological systems.</text>
</comment>
<feature type="domain" description="Manganese/iron superoxide dismutase C-terminal" evidence="7">
    <location>
        <begin position="102"/>
        <end position="201"/>
    </location>
</feature>
<evidence type="ECO:0000256" key="1">
    <source>
        <dbReference type="ARBA" id="ARBA00008714"/>
    </source>
</evidence>
<accession>A0ABR7HLI5</accession>
<dbReference type="InterPro" id="IPR019832">
    <property type="entry name" value="Mn/Fe_SOD_C"/>
</dbReference>
<feature type="domain" description="Manganese/iron superoxide dismutase N-terminal" evidence="6">
    <location>
        <begin position="11"/>
        <end position="94"/>
    </location>
</feature>
<dbReference type="InterPro" id="IPR036314">
    <property type="entry name" value="SOD_C_sf"/>
</dbReference>
<dbReference type="Pfam" id="PF00081">
    <property type="entry name" value="Sod_Fe_N"/>
    <property type="match status" value="1"/>
</dbReference>
<evidence type="ECO:0000313" key="8">
    <source>
        <dbReference type="EMBL" id="MBC5728398.1"/>
    </source>
</evidence>
<evidence type="ECO:0000256" key="3">
    <source>
        <dbReference type="ARBA" id="ARBA00022723"/>
    </source>
</evidence>
<reference evidence="8 9" key="1">
    <citation type="submission" date="2020-08" db="EMBL/GenBank/DDBJ databases">
        <title>Genome public.</title>
        <authorList>
            <person name="Liu C."/>
            <person name="Sun Q."/>
        </authorList>
    </citation>
    <scope>NUCLEOTIDE SEQUENCE [LARGE SCALE GENOMIC DNA]</scope>
    <source>
        <strain evidence="8 9">NSJ-71</strain>
    </source>
</reference>
<comment type="caution">
    <text evidence="8">The sequence shown here is derived from an EMBL/GenBank/DDBJ whole genome shotgun (WGS) entry which is preliminary data.</text>
</comment>
<dbReference type="PIRSF" id="PIRSF000349">
    <property type="entry name" value="SODismutase"/>
    <property type="match status" value="1"/>
</dbReference>
<dbReference type="SUPFAM" id="SSF46609">
    <property type="entry name" value="Fe,Mn superoxide dismutase (SOD), N-terminal domain"/>
    <property type="match status" value="1"/>
</dbReference>
<name>A0ABR7HLI5_9FIRM</name>
<evidence type="ECO:0000256" key="2">
    <source>
        <dbReference type="ARBA" id="ARBA00012682"/>
    </source>
</evidence>
<proteinExistence type="inferred from homology"/>
<dbReference type="InterPro" id="IPR036324">
    <property type="entry name" value="Mn/Fe_SOD_N_sf"/>
</dbReference>
<evidence type="ECO:0000256" key="5">
    <source>
        <dbReference type="RuleBase" id="RU000414"/>
    </source>
</evidence>
<dbReference type="PROSITE" id="PS00088">
    <property type="entry name" value="SOD_MN"/>
    <property type="match status" value="1"/>
</dbReference>
<dbReference type="PANTHER" id="PTHR43595:SF2">
    <property type="entry name" value="SMALL RIBOSOMAL SUBUNIT PROTEIN MS42"/>
    <property type="match status" value="1"/>
</dbReference>
<keyword evidence="9" id="KW-1185">Reference proteome</keyword>